<accession>A0AA85IMF7</accession>
<organism evidence="3 4">
    <name type="scientific">Trichobilharzia regenti</name>
    <name type="common">Nasal bird schistosome</name>
    <dbReference type="NCBI Taxonomy" id="157069"/>
    <lineage>
        <taxon>Eukaryota</taxon>
        <taxon>Metazoa</taxon>
        <taxon>Spiralia</taxon>
        <taxon>Lophotrochozoa</taxon>
        <taxon>Platyhelminthes</taxon>
        <taxon>Trematoda</taxon>
        <taxon>Digenea</taxon>
        <taxon>Strigeidida</taxon>
        <taxon>Schistosomatoidea</taxon>
        <taxon>Schistosomatidae</taxon>
        <taxon>Trichobilharzia</taxon>
    </lineage>
</organism>
<proteinExistence type="predicted"/>
<dbReference type="WBParaSite" id="TREG1_105530.1">
    <property type="protein sequence ID" value="TREG1_105530.1"/>
    <property type="gene ID" value="TREG1_105530"/>
</dbReference>
<feature type="compositionally biased region" description="Polar residues" evidence="1">
    <location>
        <begin position="150"/>
        <end position="163"/>
    </location>
</feature>
<dbReference type="Proteomes" id="UP000050795">
    <property type="component" value="Unassembled WGS sequence"/>
</dbReference>
<dbReference type="Pfam" id="PF25356">
    <property type="entry name" value="PH_trem"/>
    <property type="match status" value="1"/>
</dbReference>
<evidence type="ECO:0000259" key="2">
    <source>
        <dbReference type="Pfam" id="PF25356"/>
    </source>
</evidence>
<dbReference type="InterPro" id="IPR057376">
    <property type="entry name" value="PH_trem"/>
</dbReference>
<feature type="domain" description="Trematode PH-like" evidence="2">
    <location>
        <begin position="12"/>
        <end position="132"/>
    </location>
</feature>
<name>A0AA85IMF7_TRIRE</name>
<evidence type="ECO:0000313" key="3">
    <source>
        <dbReference type="Proteomes" id="UP000050795"/>
    </source>
</evidence>
<feature type="region of interest" description="Disordered" evidence="1">
    <location>
        <begin position="129"/>
        <end position="165"/>
    </location>
</feature>
<reference evidence="4" key="2">
    <citation type="submission" date="2023-11" db="UniProtKB">
        <authorList>
            <consortium name="WormBaseParasite"/>
        </authorList>
    </citation>
    <scope>IDENTIFICATION</scope>
</reference>
<dbReference type="AlphaFoldDB" id="A0AA85IMF7"/>
<evidence type="ECO:0000256" key="1">
    <source>
        <dbReference type="SAM" id="MobiDB-lite"/>
    </source>
</evidence>
<keyword evidence="3" id="KW-1185">Reference proteome</keyword>
<reference evidence="3" key="1">
    <citation type="submission" date="2022-06" db="EMBL/GenBank/DDBJ databases">
        <authorList>
            <person name="Berger JAMES D."/>
            <person name="Berger JAMES D."/>
        </authorList>
    </citation>
    <scope>NUCLEOTIDE SEQUENCE [LARGE SCALE GENOMIC DNA]</scope>
</reference>
<protein>
    <recommendedName>
        <fullName evidence="2">Trematode PH-like domain-containing protein</fullName>
    </recommendedName>
</protein>
<sequence length="399" mass="44525">MPGNKNGQPGEEPRFEDLIRFAGAKTCADSEDAIKENAASLILTKVGSKKHSSSHLKCYGTYLTFYPEVSESGVKMSGHLLLREIRGFYVSQKHPKSLVILFQHSGSDDVTMYGVVMSSSEKARRLTMLLSEPNPPEARDREPNHRKTKSVTITPKAHNSSAIPPTDLKDVQEVQECPKGLPPPGNRFRSEYTLNKTGSPPKKNHYSAISPTLNLSGRLSHENYPARNGKHRSLQPKVDARPNTQRIGYDYHTQIGPELSRSDRNIPPKTPSHVSFQVPVRSTAAFSGDRYHSPYISAFTTLSSDRFDEDGCDTPFPYDPNENIEEFSIGYYNNEYDSKLHESDVLHSNADLKNPAENPWVENITYISSSKNGTASVTSNGPVYLYVAQQVNPRIEAFH</sequence>
<evidence type="ECO:0000313" key="4">
    <source>
        <dbReference type="WBParaSite" id="TREG1_105530.1"/>
    </source>
</evidence>